<evidence type="ECO:0000259" key="1">
    <source>
        <dbReference type="PROSITE" id="PS50075"/>
    </source>
</evidence>
<feature type="domain" description="Carrier" evidence="1">
    <location>
        <begin position="1"/>
        <end position="71"/>
    </location>
</feature>
<dbReference type="InterPro" id="IPR009081">
    <property type="entry name" value="PP-bd_ACP"/>
</dbReference>
<name>A0AA41DCH8_9BACT</name>
<dbReference type="Gene3D" id="1.10.1200.10">
    <property type="entry name" value="ACP-like"/>
    <property type="match status" value="1"/>
</dbReference>
<accession>A0AA41DCH8</accession>
<gene>
    <name evidence="2" type="ORF">H6D15_10540</name>
</gene>
<dbReference type="SUPFAM" id="SSF47336">
    <property type="entry name" value="ACP-like"/>
    <property type="match status" value="1"/>
</dbReference>
<comment type="caution">
    <text evidence="2">The sequence shown here is derived from an EMBL/GenBank/DDBJ whole genome shotgun (WGS) entry which is preliminary data.</text>
</comment>
<protein>
    <submittedName>
        <fullName evidence="2">Acyl carrier protein</fullName>
    </submittedName>
</protein>
<dbReference type="PROSITE" id="PS50075">
    <property type="entry name" value="CARRIER"/>
    <property type="match status" value="1"/>
</dbReference>
<keyword evidence="3" id="KW-1185">Reference proteome</keyword>
<reference evidence="2 3" key="1">
    <citation type="journal article" date="2021" name="Sci. Rep.">
        <title>The distribution of antibiotic resistance genes in chicken gut microbiota commensals.</title>
        <authorList>
            <person name="Juricova H."/>
            <person name="Matiasovicova J."/>
            <person name="Kubasova T."/>
            <person name="Cejkova D."/>
            <person name="Rychlik I."/>
        </authorList>
    </citation>
    <scope>NUCLEOTIDE SEQUENCE [LARGE SCALE GENOMIC DNA]</scope>
    <source>
        <strain evidence="2 3">An421</strain>
    </source>
</reference>
<dbReference type="InterPro" id="IPR036736">
    <property type="entry name" value="ACP-like_sf"/>
</dbReference>
<dbReference type="Pfam" id="PF00550">
    <property type="entry name" value="PP-binding"/>
    <property type="match status" value="1"/>
</dbReference>
<evidence type="ECO:0000313" key="2">
    <source>
        <dbReference type="EMBL" id="MBM6858030.1"/>
    </source>
</evidence>
<dbReference type="RefSeq" id="WP_021848192.1">
    <property type="nucleotide sequence ID" value="NZ_JAAZTS010000016.1"/>
</dbReference>
<dbReference type="AlphaFoldDB" id="A0AA41DCH8"/>
<proteinExistence type="predicted"/>
<organism evidence="2 3">
    <name type="scientific">Caecibacteroides pullorum</name>
    <dbReference type="NCBI Taxonomy" id="2725562"/>
    <lineage>
        <taxon>Bacteria</taxon>
        <taxon>Pseudomonadati</taxon>
        <taxon>Bacteroidota</taxon>
        <taxon>Bacteroidia</taxon>
        <taxon>Bacteroidales</taxon>
        <taxon>Bacteroidaceae</taxon>
        <taxon>Caecibacteroides</taxon>
    </lineage>
</organism>
<evidence type="ECO:0000313" key="3">
    <source>
        <dbReference type="Proteomes" id="UP000698924"/>
    </source>
</evidence>
<sequence length="75" mass="8533">MKQRIRELLEGILPLIDLDSDFLFSELDSLGVTLILMTLSQEYDIELEARDATPKNLKNLDAIVKMVEDKLAAKQ</sequence>
<dbReference type="EMBL" id="JACJMO010000016">
    <property type="protein sequence ID" value="MBM6858030.1"/>
    <property type="molecule type" value="Genomic_DNA"/>
</dbReference>
<dbReference type="Proteomes" id="UP000698924">
    <property type="component" value="Unassembled WGS sequence"/>
</dbReference>